<dbReference type="GO" id="GO:0003723">
    <property type="term" value="F:RNA binding"/>
    <property type="evidence" value="ECO:0007669"/>
    <property type="project" value="UniProtKB-UniRule"/>
</dbReference>
<comment type="caution">
    <text evidence="5">The sequence shown here is derived from an EMBL/GenBank/DDBJ whole genome shotgun (WGS) entry which is preliminary data.</text>
</comment>
<dbReference type="AlphaFoldDB" id="A0AAP0E1G9"/>
<evidence type="ECO:0000256" key="3">
    <source>
        <dbReference type="SAM" id="MobiDB-lite"/>
    </source>
</evidence>
<dbReference type="GO" id="GO:0005739">
    <property type="term" value="C:mitochondrion"/>
    <property type="evidence" value="ECO:0007669"/>
    <property type="project" value="TreeGrafter"/>
</dbReference>
<gene>
    <name evidence="5" type="ORF">Sjap_025366</name>
</gene>
<feature type="domain" description="RRM" evidence="4">
    <location>
        <begin position="43"/>
        <end position="121"/>
    </location>
</feature>
<dbReference type="PANTHER" id="PTHR48029:SF1">
    <property type="entry name" value="NUCLEOLAR PROTEIN 8"/>
    <property type="match status" value="1"/>
</dbReference>
<dbReference type="EMBL" id="JBBNAE010000011">
    <property type="protein sequence ID" value="KAK9084955.1"/>
    <property type="molecule type" value="Genomic_DNA"/>
</dbReference>
<dbReference type="FunFam" id="3.30.70.330:FF:000417">
    <property type="entry name" value="RNA recognition motif-containing protein"/>
    <property type="match status" value="1"/>
</dbReference>
<dbReference type="Gene3D" id="3.30.70.330">
    <property type="match status" value="1"/>
</dbReference>
<dbReference type="SMART" id="SM00360">
    <property type="entry name" value="RRM"/>
    <property type="match status" value="1"/>
</dbReference>
<evidence type="ECO:0000313" key="6">
    <source>
        <dbReference type="Proteomes" id="UP001417504"/>
    </source>
</evidence>
<dbReference type="GO" id="GO:0080156">
    <property type="term" value="P:mitochondrial mRNA modification"/>
    <property type="evidence" value="ECO:0007669"/>
    <property type="project" value="TreeGrafter"/>
</dbReference>
<organism evidence="5 6">
    <name type="scientific">Stephania japonica</name>
    <dbReference type="NCBI Taxonomy" id="461633"/>
    <lineage>
        <taxon>Eukaryota</taxon>
        <taxon>Viridiplantae</taxon>
        <taxon>Streptophyta</taxon>
        <taxon>Embryophyta</taxon>
        <taxon>Tracheophyta</taxon>
        <taxon>Spermatophyta</taxon>
        <taxon>Magnoliopsida</taxon>
        <taxon>Ranunculales</taxon>
        <taxon>Menispermaceae</taxon>
        <taxon>Menispermoideae</taxon>
        <taxon>Cissampelideae</taxon>
        <taxon>Stephania</taxon>
    </lineage>
</organism>
<evidence type="ECO:0000259" key="4">
    <source>
        <dbReference type="PROSITE" id="PS50102"/>
    </source>
</evidence>
<dbReference type="InterPro" id="IPR012677">
    <property type="entry name" value="Nucleotide-bd_a/b_plait_sf"/>
</dbReference>
<dbReference type="InterPro" id="IPR035979">
    <property type="entry name" value="RBD_domain_sf"/>
</dbReference>
<dbReference type="InterPro" id="IPR000504">
    <property type="entry name" value="RRM_dom"/>
</dbReference>
<dbReference type="Pfam" id="PF00076">
    <property type="entry name" value="RRM_1"/>
    <property type="match status" value="1"/>
</dbReference>
<dbReference type="PROSITE" id="PS50102">
    <property type="entry name" value="RRM"/>
    <property type="match status" value="1"/>
</dbReference>
<keyword evidence="1 2" id="KW-0694">RNA-binding</keyword>
<evidence type="ECO:0000256" key="1">
    <source>
        <dbReference type="ARBA" id="ARBA00022884"/>
    </source>
</evidence>
<proteinExistence type="predicted"/>
<reference evidence="5 6" key="1">
    <citation type="submission" date="2024-01" db="EMBL/GenBank/DDBJ databases">
        <title>Genome assemblies of Stephania.</title>
        <authorList>
            <person name="Yang L."/>
        </authorList>
    </citation>
    <scope>NUCLEOTIDE SEQUENCE [LARGE SCALE GENOMIC DNA]</scope>
    <source>
        <strain evidence="5">QJT</strain>
        <tissue evidence="5">Leaf</tissue>
    </source>
</reference>
<keyword evidence="6" id="KW-1185">Reference proteome</keyword>
<dbReference type="PANTHER" id="PTHR48029">
    <property type="entry name" value="NUCLEOLAR PROTEIN 8"/>
    <property type="match status" value="1"/>
</dbReference>
<dbReference type="SUPFAM" id="SSF54928">
    <property type="entry name" value="RNA-binding domain, RBD"/>
    <property type="match status" value="1"/>
</dbReference>
<name>A0AAP0E1G9_9MAGN</name>
<evidence type="ECO:0000313" key="5">
    <source>
        <dbReference type="EMBL" id="KAK9084955.1"/>
    </source>
</evidence>
<evidence type="ECO:0000256" key="2">
    <source>
        <dbReference type="PROSITE-ProRule" id="PRU00176"/>
    </source>
</evidence>
<sequence length="144" mass="15749">MAMRLAAAQRVLGSRRLFSSFPFATPPSHAQAAATPPKADPSTNLFVSGLNKQTTSERLHEAFSKFGQVVSARVVTDRNSGYSKGFGFVRYASLEEAAKGIEGMDGKFLDGWVIFAEYSRPRQPPSPPQSQPQNAWEQPPPTSY</sequence>
<feature type="region of interest" description="Disordered" evidence="3">
    <location>
        <begin position="119"/>
        <end position="144"/>
    </location>
</feature>
<protein>
    <recommendedName>
        <fullName evidence="4">RRM domain-containing protein</fullName>
    </recommendedName>
</protein>
<dbReference type="Proteomes" id="UP001417504">
    <property type="component" value="Unassembled WGS sequence"/>
</dbReference>
<accession>A0AAP0E1G9</accession>